<keyword evidence="2" id="KW-0521">NADP</keyword>
<dbReference type="PANTHER" id="PTHR43827">
    <property type="entry name" value="2,5-DIKETO-D-GLUCONIC ACID REDUCTASE"/>
    <property type="match status" value="1"/>
</dbReference>
<dbReference type="EMBL" id="CAACVR010000067">
    <property type="protein sequence ID" value="VEU23940.1"/>
    <property type="molecule type" value="Genomic_DNA"/>
</dbReference>
<name>A0A448YSS1_BRENA</name>
<dbReference type="PROSITE" id="PS00798">
    <property type="entry name" value="ALDOKETO_REDUCTASE_1"/>
    <property type="match status" value="1"/>
</dbReference>
<dbReference type="Gene3D" id="3.20.20.100">
    <property type="entry name" value="NADP-dependent oxidoreductase domain"/>
    <property type="match status" value="1"/>
</dbReference>
<feature type="active site" description="Proton donor" evidence="5">
    <location>
        <position position="49"/>
    </location>
</feature>
<feature type="site" description="Lowers pKa of active site Tyr" evidence="7">
    <location>
        <position position="78"/>
    </location>
</feature>
<dbReference type="FunCoup" id="A0A448YSS1">
    <property type="interactions" value="429"/>
</dbReference>
<dbReference type="InParanoid" id="A0A448YSS1"/>
<organism evidence="9 10">
    <name type="scientific">Brettanomyces naardenensis</name>
    <name type="common">Yeast</name>
    <dbReference type="NCBI Taxonomy" id="13370"/>
    <lineage>
        <taxon>Eukaryota</taxon>
        <taxon>Fungi</taxon>
        <taxon>Dikarya</taxon>
        <taxon>Ascomycota</taxon>
        <taxon>Saccharomycotina</taxon>
        <taxon>Pichiomycetes</taxon>
        <taxon>Pichiales</taxon>
        <taxon>Pichiaceae</taxon>
        <taxon>Brettanomyces</taxon>
    </lineage>
</organism>
<dbReference type="InterPro" id="IPR036812">
    <property type="entry name" value="NAD(P)_OxRdtase_dom_sf"/>
</dbReference>
<dbReference type="InterPro" id="IPR020471">
    <property type="entry name" value="AKR"/>
</dbReference>
<accession>A0A448YSS1</accession>
<dbReference type="Proteomes" id="UP000290900">
    <property type="component" value="Unassembled WGS sequence"/>
</dbReference>
<gene>
    <name evidence="9" type="ORF">BRENAR_LOCUS4669</name>
</gene>
<comment type="similarity">
    <text evidence="1">Belongs to the aldo/keto reductase family.</text>
</comment>
<dbReference type="InterPro" id="IPR023210">
    <property type="entry name" value="NADP_OxRdtase_dom"/>
</dbReference>
<dbReference type="PANTHER" id="PTHR43827:SF3">
    <property type="entry name" value="NADP-DEPENDENT OXIDOREDUCTASE DOMAIN-CONTAINING PROTEIN"/>
    <property type="match status" value="1"/>
</dbReference>
<evidence type="ECO:0000259" key="8">
    <source>
        <dbReference type="Pfam" id="PF00248"/>
    </source>
</evidence>
<protein>
    <submittedName>
        <fullName evidence="9">DEKNAAC105254</fullName>
    </submittedName>
</protein>
<evidence type="ECO:0000256" key="7">
    <source>
        <dbReference type="PIRSR" id="PIRSR000097-3"/>
    </source>
</evidence>
<keyword evidence="4" id="KW-0119">Carbohydrate metabolism</keyword>
<dbReference type="PRINTS" id="PR00069">
    <property type="entry name" value="ALDKETRDTASE"/>
</dbReference>
<dbReference type="SUPFAM" id="SSF51430">
    <property type="entry name" value="NAD(P)-linked oxidoreductase"/>
    <property type="match status" value="1"/>
</dbReference>
<dbReference type="FunFam" id="3.20.20.100:FF:000007">
    <property type="entry name" value="NAD(P)H-dependent D-xylose reductase xyl1"/>
    <property type="match status" value="1"/>
</dbReference>
<dbReference type="GO" id="GO:0016616">
    <property type="term" value="F:oxidoreductase activity, acting on the CH-OH group of donors, NAD or NADP as acceptor"/>
    <property type="evidence" value="ECO:0007669"/>
    <property type="project" value="UniProtKB-ARBA"/>
</dbReference>
<dbReference type="AlphaFoldDB" id="A0A448YSS1"/>
<evidence type="ECO:0000256" key="1">
    <source>
        <dbReference type="ARBA" id="ARBA00007905"/>
    </source>
</evidence>
<evidence type="ECO:0000256" key="5">
    <source>
        <dbReference type="PIRSR" id="PIRSR000097-1"/>
    </source>
</evidence>
<evidence type="ECO:0000256" key="6">
    <source>
        <dbReference type="PIRSR" id="PIRSR000097-2"/>
    </source>
</evidence>
<evidence type="ECO:0000313" key="9">
    <source>
        <dbReference type="EMBL" id="VEU23940.1"/>
    </source>
</evidence>
<feature type="domain" description="NADP-dependent oxidoreductase" evidence="8">
    <location>
        <begin position="16"/>
        <end position="300"/>
    </location>
</feature>
<feature type="binding site" evidence="6">
    <location>
        <position position="111"/>
    </location>
    <ligand>
        <name>substrate</name>
    </ligand>
</feature>
<dbReference type="STRING" id="13370.A0A448YSS1"/>
<evidence type="ECO:0000256" key="4">
    <source>
        <dbReference type="ARBA" id="ARBA00023277"/>
    </source>
</evidence>
<dbReference type="Pfam" id="PF00248">
    <property type="entry name" value="Aldo_ket_red"/>
    <property type="match status" value="1"/>
</dbReference>
<evidence type="ECO:0000256" key="3">
    <source>
        <dbReference type="ARBA" id="ARBA00023002"/>
    </source>
</evidence>
<dbReference type="PIRSF" id="PIRSF000097">
    <property type="entry name" value="AKR"/>
    <property type="match status" value="1"/>
</dbReference>
<evidence type="ECO:0000313" key="10">
    <source>
        <dbReference type="Proteomes" id="UP000290900"/>
    </source>
</evidence>
<proteinExistence type="inferred from homology"/>
<keyword evidence="3" id="KW-0560">Oxidoreductase</keyword>
<reference evidence="9 10" key="1">
    <citation type="submission" date="2018-12" db="EMBL/GenBank/DDBJ databases">
        <authorList>
            <person name="Tiukova I."/>
            <person name="Dainat J."/>
        </authorList>
    </citation>
    <scope>NUCLEOTIDE SEQUENCE [LARGE SCALE GENOMIC DNA]</scope>
</reference>
<dbReference type="InterPro" id="IPR018170">
    <property type="entry name" value="Aldo/ket_reductase_CS"/>
</dbReference>
<evidence type="ECO:0000256" key="2">
    <source>
        <dbReference type="ARBA" id="ARBA00022857"/>
    </source>
</evidence>
<dbReference type="OrthoDB" id="416253at2759"/>
<sequence length="325" mass="36469">MPKILTLNNGVKIPQIGFGTWKVPNDIAAQQVYDAIKAGYRLFDGATDYGNEKDVGKGIRKAISDGLVKREDLIVVSKIWNSFHSPKNVKLVTKKILSDLGLDYLDVLYMHFPIAQKFVPIEKKYPPGFYCGDNGWEYEEVPLAVTWAAMEELVDEGLVKSIGVSNWSGALIQDLLRGCRIRPQLLQIEHHPYLVQKRLIHWVQAQGIVVTGYSSFGPKSFVELDNPVAIKATPLLTHPTIKKIADAHKATAAQVLLRWATQNGICVIPKSSKKERLLSNLNSDSFDLTEAEIAEIDALDLGLRFNDPWDWSEDPTYKTRIPTFI</sequence>
<keyword evidence="10" id="KW-1185">Reference proteome</keyword>